<dbReference type="RefSeq" id="WP_180982724.1">
    <property type="nucleotide sequence ID" value="NZ_CP183060.1"/>
</dbReference>
<reference evidence="2" key="1">
    <citation type="submission" date="2021-08" db="EMBL/GenBank/DDBJ databases">
        <title>Isolation and characterization of neutrophilic mixotrophic iron-oxidizing bacteria from deep-sea hydrothermal vents.</title>
        <authorList>
            <person name="He Y."/>
        </authorList>
    </citation>
    <scope>NUCLEOTIDE SEQUENCE</scope>
    <source>
        <strain evidence="2">IOP_13</strain>
    </source>
</reference>
<dbReference type="Proteomes" id="UP001138989">
    <property type="component" value="Unassembled WGS sequence"/>
</dbReference>
<feature type="region of interest" description="Disordered" evidence="1">
    <location>
        <begin position="1"/>
        <end position="53"/>
    </location>
</feature>
<feature type="compositionally biased region" description="Basic and acidic residues" evidence="1">
    <location>
        <begin position="1"/>
        <end position="45"/>
    </location>
</feature>
<organism evidence="2 3">
    <name type="scientific">Stutzerimonas kunmingensis</name>
    <dbReference type="NCBI Taxonomy" id="1211807"/>
    <lineage>
        <taxon>Bacteria</taxon>
        <taxon>Pseudomonadati</taxon>
        <taxon>Pseudomonadota</taxon>
        <taxon>Gammaproteobacteria</taxon>
        <taxon>Pseudomonadales</taxon>
        <taxon>Pseudomonadaceae</taxon>
        <taxon>Stutzerimonas</taxon>
    </lineage>
</organism>
<comment type="caution">
    <text evidence="2">The sequence shown here is derived from an EMBL/GenBank/DDBJ whole genome shotgun (WGS) entry which is preliminary data.</text>
</comment>
<keyword evidence="3" id="KW-1185">Reference proteome</keyword>
<name>A0A9X1SPI6_9GAMM</name>
<evidence type="ECO:0000313" key="2">
    <source>
        <dbReference type="EMBL" id="MCD1608980.1"/>
    </source>
</evidence>
<evidence type="ECO:0000313" key="3">
    <source>
        <dbReference type="Proteomes" id="UP001138989"/>
    </source>
</evidence>
<evidence type="ECO:0000256" key="1">
    <source>
        <dbReference type="SAM" id="MobiDB-lite"/>
    </source>
</evidence>
<dbReference type="EMBL" id="JAINWF010000008">
    <property type="protein sequence ID" value="MCD1608980.1"/>
    <property type="molecule type" value="Genomic_DNA"/>
</dbReference>
<protein>
    <submittedName>
        <fullName evidence="2">Uncharacterized protein</fullName>
    </submittedName>
</protein>
<gene>
    <name evidence="2" type="ORF">K7H17_14005</name>
</gene>
<dbReference type="AlphaFoldDB" id="A0A9X1SPI6"/>
<accession>A0A9X1SPI6</accession>
<sequence>MSDHDERTEEALDKANSTSRDEHQGADIPEHMKPENLEKLRDYGKDAIPPGVA</sequence>
<proteinExistence type="predicted"/>